<keyword evidence="2" id="KW-1185">Reference proteome</keyword>
<name>A0A8H3XA27_GIGMA</name>
<reference evidence="1 2" key="1">
    <citation type="journal article" date="2019" name="Environ. Microbiol.">
        <title>At the nexus of three kingdoms: the genome of the mycorrhizal fungus Gigaspora margarita provides insights into plant, endobacterial and fungal interactions.</title>
        <authorList>
            <person name="Venice F."/>
            <person name="Ghignone S."/>
            <person name="Salvioli di Fossalunga A."/>
            <person name="Amselem J."/>
            <person name="Novero M."/>
            <person name="Xianan X."/>
            <person name="Sedzielewska Toro K."/>
            <person name="Morin E."/>
            <person name="Lipzen A."/>
            <person name="Grigoriev I.V."/>
            <person name="Henrissat B."/>
            <person name="Martin F.M."/>
            <person name="Bonfante P."/>
        </authorList>
    </citation>
    <scope>NUCLEOTIDE SEQUENCE [LARGE SCALE GENOMIC DNA]</scope>
    <source>
        <strain evidence="1 2">BEG34</strain>
    </source>
</reference>
<dbReference type="Proteomes" id="UP000439903">
    <property type="component" value="Unassembled WGS sequence"/>
</dbReference>
<dbReference type="EMBL" id="WTPW01001383">
    <property type="protein sequence ID" value="KAF0438935.1"/>
    <property type="molecule type" value="Genomic_DNA"/>
</dbReference>
<dbReference type="AlphaFoldDB" id="A0A8H3XA27"/>
<organism evidence="1 2">
    <name type="scientific">Gigaspora margarita</name>
    <dbReference type="NCBI Taxonomy" id="4874"/>
    <lineage>
        <taxon>Eukaryota</taxon>
        <taxon>Fungi</taxon>
        <taxon>Fungi incertae sedis</taxon>
        <taxon>Mucoromycota</taxon>
        <taxon>Glomeromycotina</taxon>
        <taxon>Glomeromycetes</taxon>
        <taxon>Diversisporales</taxon>
        <taxon>Gigasporaceae</taxon>
        <taxon>Gigaspora</taxon>
    </lineage>
</organism>
<gene>
    <name evidence="1" type="ORF">F8M41_004225</name>
</gene>
<dbReference type="OrthoDB" id="2369032at2759"/>
<comment type="caution">
    <text evidence="1">The sequence shown here is derived from an EMBL/GenBank/DDBJ whole genome shotgun (WGS) entry which is preliminary data.</text>
</comment>
<evidence type="ECO:0000313" key="2">
    <source>
        <dbReference type="Proteomes" id="UP000439903"/>
    </source>
</evidence>
<protein>
    <submittedName>
        <fullName evidence="1">Uncharacterized protein</fullName>
    </submittedName>
</protein>
<evidence type="ECO:0000313" key="1">
    <source>
        <dbReference type="EMBL" id="KAF0438935.1"/>
    </source>
</evidence>
<proteinExistence type="predicted"/>
<sequence length="153" mass="17854">METPTCSGCNQNLSVSEFMGVGAKGKPKQYRTCNNYRYRTNEYKNTKKRQQEFEIEGDQEDSEVLEITNLNNLSNHVLQLLNVHSRTASPIQFQCEINMPIFEKSEKEVAKELVELIENVDEFAWMYEIRLHNLSEIGLDLSISKFIFKYKFG</sequence>
<accession>A0A8H3XA27</accession>